<evidence type="ECO:0000256" key="4">
    <source>
        <dbReference type="ARBA" id="ARBA00022801"/>
    </source>
</evidence>
<evidence type="ECO:0000256" key="8">
    <source>
        <dbReference type="ARBA" id="ARBA00040531"/>
    </source>
</evidence>
<proteinExistence type="predicted"/>
<dbReference type="InterPro" id="IPR036397">
    <property type="entry name" value="RNaseH_sf"/>
</dbReference>
<feature type="non-terminal residue" evidence="11">
    <location>
        <position position="1"/>
    </location>
</feature>
<dbReference type="GO" id="GO:0046872">
    <property type="term" value="F:metal ion binding"/>
    <property type="evidence" value="ECO:0007669"/>
    <property type="project" value="UniProtKB-KW"/>
</dbReference>
<dbReference type="EMBL" id="BLLF01004326">
    <property type="protein sequence ID" value="GFH29396.1"/>
    <property type="molecule type" value="Genomic_DNA"/>
</dbReference>
<keyword evidence="2" id="KW-0540">Nuclease</keyword>
<comment type="subcellular location">
    <subcellularLocation>
        <location evidence="1">Nucleus</location>
    </subcellularLocation>
</comment>
<keyword evidence="4" id="KW-0378">Hydrolase</keyword>
<dbReference type="PANTHER" id="PTHR13620:SF109">
    <property type="entry name" value="3'-5' EXONUCLEASE"/>
    <property type="match status" value="1"/>
</dbReference>
<keyword evidence="12" id="KW-1185">Reference proteome</keyword>
<dbReference type="PANTHER" id="PTHR13620">
    <property type="entry name" value="3-5 EXONUCLEASE"/>
    <property type="match status" value="1"/>
</dbReference>
<dbReference type="GO" id="GO:0008408">
    <property type="term" value="F:3'-5' exonuclease activity"/>
    <property type="evidence" value="ECO:0007669"/>
    <property type="project" value="InterPro"/>
</dbReference>
<evidence type="ECO:0000313" key="11">
    <source>
        <dbReference type="EMBL" id="GFH29396.1"/>
    </source>
</evidence>
<dbReference type="Pfam" id="PF01612">
    <property type="entry name" value="DNA_pol_A_exo1"/>
    <property type="match status" value="1"/>
</dbReference>
<dbReference type="SUPFAM" id="SSF53098">
    <property type="entry name" value="Ribonuclease H-like"/>
    <property type="match status" value="1"/>
</dbReference>
<dbReference type="InterPro" id="IPR012337">
    <property type="entry name" value="RNaseH-like_sf"/>
</dbReference>
<comment type="caution">
    <text evidence="11">The sequence shown here is derived from an EMBL/GenBank/DDBJ whole genome shotgun (WGS) entry which is preliminary data.</text>
</comment>
<evidence type="ECO:0000256" key="2">
    <source>
        <dbReference type="ARBA" id="ARBA00022722"/>
    </source>
</evidence>
<dbReference type="GO" id="GO:0005634">
    <property type="term" value="C:nucleus"/>
    <property type="evidence" value="ECO:0007669"/>
    <property type="project" value="UniProtKB-SubCell"/>
</dbReference>
<feature type="domain" description="3'-5' exonuclease" evidence="10">
    <location>
        <begin position="5"/>
        <end position="107"/>
    </location>
</feature>
<evidence type="ECO:0000256" key="3">
    <source>
        <dbReference type="ARBA" id="ARBA00022723"/>
    </source>
</evidence>
<evidence type="ECO:0000256" key="9">
    <source>
        <dbReference type="ARBA" id="ARBA00042761"/>
    </source>
</evidence>
<dbReference type="AlphaFoldDB" id="A0A6A0A9V9"/>
<keyword evidence="3" id="KW-0479">Metal-binding</keyword>
<organism evidence="11 12">
    <name type="scientific">Haematococcus lacustris</name>
    <name type="common">Green alga</name>
    <name type="synonym">Haematococcus pluvialis</name>
    <dbReference type="NCBI Taxonomy" id="44745"/>
    <lineage>
        <taxon>Eukaryota</taxon>
        <taxon>Viridiplantae</taxon>
        <taxon>Chlorophyta</taxon>
        <taxon>core chlorophytes</taxon>
        <taxon>Chlorophyceae</taxon>
        <taxon>CS clade</taxon>
        <taxon>Chlamydomonadales</taxon>
        <taxon>Haematococcaceae</taxon>
        <taxon>Haematococcus</taxon>
    </lineage>
</organism>
<dbReference type="Proteomes" id="UP000485058">
    <property type="component" value="Unassembled WGS sequence"/>
</dbReference>
<evidence type="ECO:0000256" key="5">
    <source>
        <dbReference type="ARBA" id="ARBA00022839"/>
    </source>
</evidence>
<sequence>RPGQVGVNITGDASKLKADFGFQVRGCLELGDLANTRVLMHRRMVTTDKSMRRWSLAGLVEAVLQRTLPKPNDIRCGDWERRPLTQPQIRYASLDAYAGLAVYQQLLTLPLREEVSALDQGSTENTEGGVTQ</sequence>
<gene>
    <name evidence="11" type="ORF">HaLaN_28043</name>
</gene>
<dbReference type="InterPro" id="IPR002562">
    <property type="entry name" value="3'-5'_exonuclease_dom"/>
</dbReference>
<keyword evidence="6" id="KW-0460">Magnesium</keyword>
<evidence type="ECO:0000256" key="7">
    <source>
        <dbReference type="ARBA" id="ARBA00023242"/>
    </source>
</evidence>
<dbReference type="GO" id="GO:0006139">
    <property type="term" value="P:nucleobase-containing compound metabolic process"/>
    <property type="evidence" value="ECO:0007669"/>
    <property type="project" value="InterPro"/>
</dbReference>
<dbReference type="GO" id="GO:0003676">
    <property type="term" value="F:nucleic acid binding"/>
    <property type="evidence" value="ECO:0007669"/>
    <property type="project" value="InterPro"/>
</dbReference>
<dbReference type="InterPro" id="IPR051132">
    <property type="entry name" value="3-5_Exonuclease_domain"/>
</dbReference>
<protein>
    <recommendedName>
        <fullName evidence="8">3'-5' exonuclease</fullName>
    </recommendedName>
    <alternativeName>
        <fullName evidence="9">Werner Syndrome-like exonuclease</fullName>
    </alternativeName>
</protein>
<dbReference type="CDD" id="cd06141">
    <property type="entry name" value="WRN_exo"/>
    <property type="match status" value="1"/>
</dbReference>
<keyword evidence="5 11" id="KW-0269">Exonuclease</keyword>
<reference evidence="11 12" key="1">
    <citation type="submission" date="2020-02" db="EMBL/GenBank/DDBJ databases">
        <title>Draft genome sequence of Haematococcus lacustris strain NIES-144.</title>
        <authorList>
            <person name="Morimoto D."/>
            <person name="Nakagawa S."/>
            <person name="Yoshida T."/>
            <person name="Sawayama S."/>
        </authorList>
    </citation>
    <scope>NUCLEOTIDE SEQUENCE [LARGE SCALE GENOMIC DNA]</scope>
    <source>
        <strain evidence="11 12">NIES-144</strain>
    </source>
</reference>
<evidence type="ECO:0000313" key="12">
    <source>
        <dbReference type="Proteomes" id="UP000485058"/>
    </source>
</evidence>
<evidence type="ECO:0000259" key="10">
    <source>
        <dbReference type="Pfam" id="PF01612"/>
    </source>
</evidence>
<evidence type="ECO:0000256" key="1">
    <source>
        <dbReference type="ARBA" id="ARBA00004123"/>
    </source>
</evidence>
<keyword evidence="7" id="KW-0539">Nucleus</keyword>
<evidence type="ECO:0000256" key="6">
    <source>
        <dbReference type="ARBA" id="ARBA00022842"/>
    </source>
</evidence>
<accession>A0A6A0A9V9</accession>
<name>A0A6A0A9V9_HAELA</name>
<feature type="non-terminal residue" evidence="11">
    <location>
        <position position="132"/>
    </location>
</feature>
<dbReference type="Gene3D" id="3.30.420.10">
    <property type="entry name" value="Ribonuclease H-like superfamily/Ribonuclease H"/>
    <property type="match status" value="1"/>
</dbReference>